<organism evidence="3 4">
    <name type="scientific">Desulfosporosinus metallidurans</name>
    <dbReference type="NCBI Taxonomy" id="1888891"/>
    <lineage>
        <taxon>Bacteria</taxon>
        <taxon>Bacillati</taxon>
        <taxon>Bacillota</taxon>
        <taxon>Clostridia</taxon>
        <taxon>Eubacteriales</taxon>
        <taxon>Desulfitobacteriaceae</taxon>
        <taxon>Desulfosporosinus</taxon>
    </lineage>
</organism>
<keyword evidence="4" id="KW-1185">Reference proteome</keyword>
<proteinExistence type="predicted"/>
<keyword evidence="2" id="KW-0812">Transmembrane</keyword>
<name>A0A1Q8QIP8_9FIRM</name>
<dbReference type="InterPro" id="IPR007712">
    <property type="entry name" value="RelE/ParE_toxin"/>
</dbReference>
<keyword evidence="2" id="KW-1133">Transmembrane helix</keyword>
<reference evidence="3 4" key="1">
    <citation type="submission" date="2016-09" db="EMBL/GenBank/DDBJ databases">
        <title>Complete genome of Desulfosporosinus sp. OL.</title>
        <authorList>
            <person name="Mardanov A."/>
            <person name="Beletsky A."/>
            <person name="Panova A."/>
            <person name="Karnachuk O."/>
            <person name="Ravin N."/>
        </authorList>
    </citation>
    <scope>NUCLEOTIDE SEQUENCE [LARGE SCALE GENOMIC DNA]</scope>
    <source>
        <strain evidence="3 4">OL</strain>
    </source>
</reference>
<gene>
    <name evidence="3" type="ORF">DSOL_4652</name>
</gene>
<protein>
    <submittedName>
        <fullName evidence="3">Death on curing protein, Doc toxin</fullName>
    </submittedName>
</protein>
<dbReference type="Gene3D" id="3.30.2310.20">
    <property type="entry name" value="RelE-like"/>
    <property type="match status" value="1"/>
</dbReference>
<sequence>MSMEKYELTIFPSAEQDLKDIINYLNELSPQVAIKIYDEIVDGIASLEQMPMRCSLAKNTVLRAKKYRLLIVQNYVVFFIVSGNAVQIRRILYGRRKYEFLL</sequence>
<keyword evidence="1" id="KW-1277">Toxin-antitoxin system</keyword>
<accession>A0A1Q8QIP8</accession>
<dbReference type="EMBL" id="MLBF01000061">
    <property type="protein sequence ID" value="OLN27227.1"/>
    <property type="molecule type" value="Genomic_DNA"/>
</dbReference>
<evidence type="ECO:0000313" key="4">
    <source>
        <dbReference type="Proteomes" id="UP000186102"/>
    </source>
</evidence>
<dbReference type="STRING" id="1888891.DSOL_4652"/>
<dbReference type="RefSeq" id="WP_235838960.1">
    <property type="nucleotide sequence ID" value="NZ_MLBF01000061.1"/>
</dbReference>
<evidence type="ECO:0000313" key="3">
    <source>
        <dbReference type="EMBL" id="OLN27227.1"/>
    </source>
</evidence>
<dbReference type="Proteomes" id="UP000186102">
    <property type="component" value="Unassembled WGS sequence"/>
</dbReference>
<evidence type="ECO:0000256" key="2">
    <source>
        <dbReference type="SAM" id="Phobius"/>
    </source>
</evidence>
<dbReference type="AlphaFoldDB" id="A0A1Q8QIP8"/>
<comment type="caution">
    <text evidence="3">The sequence shown here is derived from an EMBL/GenBank/DDBJ whole genome shotgun (WGS) entry which is preliminary data.</text>
</comment>
<feature type="transmembrane region" description="Helical" evidence="2">
    <location>
        <begin position="67"/>
        <end position="86"/>
    </location>
</feature>
<dbReference type="Pfam" id="PF05016">
    <property type="entry name" value="ParE_toxin"/>
    <property type="match status" value="1"/>
</dbReference>
<keyword evidence="2" id="KW-0472">Membrane</keyword>
<dbReference type="InterPro" id="IPR035093">
    <property type="entry name" value="RelE/ParE_toxin_dom_sf"/>
</dbReference>
<evidence type="ECO:0000256" key="1">
    <source>
        <dbReference type="ARBA" id="ARBA00022649"/>
    </source>
</evidence>